<protein>
    <submittedName>
        <fullName evidence="1">Uncharacterized protein</fullName>
    </submittedName>
</protein>
<gene>
    <name evidence="1" type="ORF">Lalb_Chr09g0334201</name>
</gene>
<sequence length="49" mass="6118">MCFRDWRYGLITTSPVHQKNLFTRKRLKKSRHDSRKGWNLQRFLTHLLF</sequence>
<dbReference type="Proteomes" id="UP000447434">
    <property type="component" value="Chromosome 9"/>
</dbReference>
<evidence type="ECO:0000313" key="2">
    <source>
        <dbReference type="Proteomes" id="UP000447434"/>
    </source>
</evidence>
<dbReference type="EMBL" id="WOCE01000009">
    <property type="protein sequence ID" value="KAE9607820.1"/>
    <property type="molecule type" value="Genomic_DNA"/>
</dbReference>
<reference evidence="2" key="1">
    <citation type="journal article" date="2020" name="Nat. Commun.">
        <title>Genome sequence of the cluster root forming white lupin.</title>
        <authorList>
            <person name="Hufnagel B."/>
            <person name="Marques A."/>
            <person name="Soriano A."/>
            <person name="Marques L."/>
            <person name="Divol F."/>
            <person name="Doumas P."/>
            <person name="Sallet E."/>
            <person name="Mancinotti D."/>
            <person name="Carrere S."/>
            <person name="Marande W."/>
            <person name="Arribat S."/>
            <person name="Keller J."/>
            <person name="Huneau C."/>
            <person name="Blein T."/>
            <person name="Aime D."/>
            <person name="Laguerre M."/>
            <person name="Taylor J."/>
            <person name="Schubert V."/>
            <person name="Nelson M."/>
            <person name="Geu-Flores F."/>
            <person name="Crespi M."/>
            <person name="Gallardo-Guerrero K."/>
            <person name="Delaux P.-M."/>
            <person name="Salse J."/>
            <person name="Berges H."/>
            <person name="Guyot R."/>
            <person name="Gouzy J."/>
            <person name="Peret B."/>
        </authorList>
    </citation>
    <scope>NUCLEOTIDE SEQUENCE [LARGE SCALE GENOMIC DNA]</scope>
    <source>
        <strain evidence="2">cv. Amiga</strain>
    </source>
</reference>
<name>A0A6A4Q218_LUPAL</name>
<dbReference type="AlphaFoldDB" id="A0A6A4Q218"/>
<organism evidence="1 2">
    <name type="scientific">Lupinus albus</name>
    <name type="common">White lupine</name>
    <name type="synonym">Lupinus termis</name>
    <dbReference type="NCBI Taxonomy" id="3870"/>
    <lineage>
        <taxon>Eukaryota</taxon>
        <taxon>Viridiplantae</taxon>
        <taxon>Streptophyta</taxon>
        <taxon>Embryophyta</taxon>
        <taxon>Tracheophyta</taxon>
        <taxon>Spermatophyta</taxon>
        <taxon>Magnoliopsida</taxon>
        <taxon>eudicotyledons</taxon>
        <taxon>Gunneridae</taxon>
        <taxon>Pentapetalae</taxon>
        <taxon>rosids</taxon>
        <taxon>fabids</taxon>
        <taxon>Fabales</taxon>
        <taxon>Fabaceae</taxon>
        <taxon>Papilionoideae</taxon>
        <taxon>50 kb inversion clade</taxon>
        <taxon>genistoids sensu lato</taxon>
        <taxon>core genistoids</taxon>
        <taxon>Genisteae</taxon>
        <taxon>Lupinus</taxon>
    </lineage>
</organism>
<evidence type="ECO:0000313" key="1">
    <source>
        <dbReference type="EMBL" id="KAE9607820.1"/>
    </source>
</evidence>
<keyword evidence="2" id="KW-1185">Reference proteome</keyword>
<comment type="caution">
    <text evidence="1">The sequence shown here is derived from an EMBL/GenBank/DDBJ whole genome shotgun (WGS) entry which is preliminary data.</text>
</comment>
<proteinExistence type="predicted"/>
<accession>A0A6A4Q218</accession>